<keyword evidence="4" id="KW-1185">Reference proteome</keyword>
<dbReference type="InterPro" id="IPR008993">
    <property type="entry name" value="TIMP-like_OB-fold"/>
</dbReference>
<reference evidence="3 4" key="1">
    <citation type="submission" date="2016-05" db="EMBL/GenBank/DDBJ databases">
        <title>Paenibacillus sp. 1ZS3-15 nov., isolated from the rhizosphere soil.</title>
        <authorList>
            <person name="Zhang X.X."/>
            <person name="Zhang J."/>
        </authorList>
    </citation>
    <scope>NUCLEOTIDE SEQUENCE [LARGE SCALE GENOMIC DNA]</scope>
    <source>
        <strain evidence="3 4">1ZS3-15</strain>
    </source>
</reference>
<dbReference type="SUPFAM" id="SSF50242">
    <property type="entry name" value="TIMP-like"/>
    <property type="match status" value="1"/>
</dbReference>
<keyword evidence="1" id="KW-0472">Membrane</keyword>
<dbReference type="EMBL" id="LYPB01000073">
    <property type="protein sequence ID" value="OAS17060.1"/>
    <property type="molecule type" value="Genomic_DNA"/>
</dbReference>
<accession>A0A198A7H9</accession>
<feature type="transmembrane region" description="Helical" evidence="1">
    <location>
        <begin position="144"/>
        <end position="163"/>
    </location>
</feature>
<evidence type="ECO:0008006" key="5">
    <source>
        <dbReference type="Google" id="ProtNLM"/>
    </source>
</evidence>
<name>A0A198A7H9_9BACL</name>
<dbReference type="Proteomes" id="UP000078454">
    <property type="component" value="Unassembled WGS sequence"/>
</dbReference>
<dbReference type="AlphaFoldDB" id="A0A198A7H9"/>
<evidence type="ECO:0000313" key="4">
    <source>
        <dbReference type="Proteomes" id="UP000078454"/>
    </source>
</evidence>
<comment type="caution">
    <text evidence="3">The sequence shown here is derived from an EMBL/GenBank/DDBJ whole genome shotgun (WGS) entry which is preliminary data.</text>
</comment>
<evidence type="ECO:0000256" key="2">
    <source>
        <dbReference type="SAM" id="SignalP"/>
    </source>
</evidence>
<protein>
    <recommendedName>
        <fullName evidence="5">CbiN domain protein</fullName>
    </recommendedName>
</protein>
<keyword evidence="2" id="KW-0732">Signal</keyword>
<feature type="chain" id="PRO_5038982163" description="CbiN domain protein" evidence="2">
    <location>
        <begin position="19"/>
        <end position="173"/>
    </location>
</feature>
<keyword evidence="1" id="KW-1133">Transmembrane helix</keyword>
<dbReference type="Gene3D" id="2.40.50.120">
    <property type="match status" value="1"/>
</dbReference>
<sequence length="173" mass="19835">MRKLILSLLFISSLFHFVWNEPVRALSCVPPKSLNEELANSEVVFMGTALNSNTLNYNFTVAFSVKTLWKGSADRIEKGILVGNMWKDIKTGQDYLIFASQRDGHLEANICGNSKEWSEVSQKQVNGLGTGKPIFELSGKNKNLFQWFVFVTFLLAIGGYLLIRYYRERRMRR</sequence>
<organism evidence="3 4">
    <name type="scientific">Paenibacillus oryzisoli</name>
    <dbReference type="NCBI Taxonomy" id="1850517"/>
    <lineage>
        <taxon>Bacteria</taxon>
        <taxon>Bacillati</taxon>
        <taxon>Bacillota</taxon>
        <taxon>Bacilli</taxon>
        <taxon>Bacillales</taxon>
        <taxon>Paenibacillaceae</taxon>
        <taxon>Paenibacillus</taxon>
    </lineage>
</organism>
<evidence type="ECO:0000313" key="3">
    <source>
        <dbReference type="EMBL" id="OAS17060.1"/>
    </source>
</evidence>
<feature type="signal peptide" evidence="2">
    <location>
        <begin position="1"/>
        <end position="18"/>
    </location>
</feature>
<evidence type="ECO:0000256" key="1">
    <source>
        <dbReference type="SAM" id="Phobius"/>
    </source>
</evidence>
<proteinExistence type="predicted"/>
<keyword evidence="1" id="KW-0812">Transmembrane</keyword>
<gene>
    <name evidence="3" type="ORF">A8708_02230</name>
</gene>